<dbReference type="GO" id="GO:0006260">
    <property type="term" value="P:DNA replication"/>
    <property type="evidence" value="ECO:0007669"/>
    <property type="project" value="TreeGrafter"/>
</dbReference>
<dbReference type="HOGENOM" id="CLU_062999_3_2_9"/>
<dbReference type="Gene3D" id="3.40.50.300">
    <property type="entry name" value="P-loop containing nucleotide triphosphate hydrolases"/>
    <property type="match status" value="1"/>
</dbReference>
<proteinExistence type="predicted"/>
<dbReference type="SUPFAM" id="SSF52540">
    <property type="entry name" value="P-loop containing nucleoside triphosphate hydrolases"/>
    <property type="match status" value="1"/>
</dbReference>
<sequence>MKNSPSNCPKCKGMGWILDVGTNTASKCVCYEEMVQSNRLKFAMIPDEFKNLTVNSFDTSIYSNNQKEIAIRAKRIVGGYINNFEEMQQQGKGLFFFSKSRGSGKTRLAVSTGNALIMHKSQRVRFITTLDLLSKIKETYSNSDEYTEQSLLNEFYEIPVLILDDIGTENVSPWVTEIFFKLLDTRMTYRRITIITSNLSIEDLKHDERIKSRLRRMTITIDMPNEDIRRKLGTEENNDLINRLIGGL</sequence>
<dbReference type="KEGG" id="cle:Clole_0799"/>
<keyword evidence="3" id="KW-0547">Nucleotide-binding</keyword>
<reference evidence="3 4" key="1">
    <citation type="journal article" date="2011" name="J. Bacteriol.">
        <title>Complete genome sequence of the cellulose-degrading bacterium Cellulosilyticum lentocellum.</title>
        <authorList>
            <consortium name="US DOE Joint Genome Institute"/>
            <person name="Miller D.A."/>
            <person name="Suen G."/>
            <person name="Bruce D."/>
            <person name="Copeland A."/>
            <person name="Cheng J.F."/>
            <person name="Detter C."/>
            <person name="Goodwin L.A."/>
            <person name="Han C.S."/>
            <person name="Hauser L.J."/>
            <person name="Land M.L."/>
            <person name="Lapidus A."/>
            <person name="Lucas S."/>
            <person name="Meincke L."/>
            <person name="Pitluck S."/>
            <person name="Tapia R."/>
            <person name="Teshima H."/>
            <person name="Woyke T."/>
            <person name="Fox B.G."/>
            <person name="Angert E.R."/>
            <person name="Currie C.R."/>
        </authorList>
    </citation>
    <scope>NUCLEOTIDE SEQUENCE [LARGE SCALE GENOMIC DNA]</scope>
    <source>
        <strain evidence="4">ATCC 49066 / DSM 5427 / NCIMB 11756 / RHM5</strain>
        <strain evidence="3">DSM 5427</strain>
    </source>
</reference>
<dbReference type="PANTHER" id="PTHR30050:SF4">
    <property type="entry name" value="ATP-BINDING PROTEIN RV3427C IN INSERTION SEQUENCE-RELATED"/>
    <property type="match status" value="1"/>
</dbReference>
<dbReference type="Proteomes" id="UP000008467">
    <property type="component" value="Chromosome"/>
</dbReference>
<evidence type="ECO:0000259" key="1">
    <source>
        <dbReference type="Pfam" id="PF01695"/>
    </source>
</evidence>
<dbReference type="eggNOG" id="COG1484">
    <property type="taxonomic scope" value="Bacteria"/>
</dbReference>
<evidence type="ECO:0000313" key="3">
    <source>
        <dbReference type="EMBL" id="ADZ84484.1"/>
    </source>
</evidence>
<keyword evidence="4" id="KW-1185">Reference proteome</keyword>
<dbReference type="InterPro" id="IPR027417">
    <property type="entry name" value="P-loop_NTPase"/>
</dbReference>
<dbReference type="GO" id="GO:0005524">
    <property type="term" value="F:ATP binding"/>
    <property type="evidence" value="ECO:0007669"/>
    <property type="project" value="UniProtKB-KW"/>
</dbReference>
<dbReference type="STRING" id="642492.Clole_0799"/>
<dbReference type="EMBL" id="CP002582">
    <property type="protein sequence ID" value="ADZ82532.1"/>
    <property type="molecule type" value="Genomic_DNA"/>
</dbReference>
<evidence type="ECO:0000313" key="4">
    <source>
        <dbReference type="Proteomes" id="UP000008467"/>
    </source>
</evidence>
<name>F2JK69_CELLD</name>
<dbReference type="InterPro" id="IPR002611">
    <property type="entry name" value="IstB_ATP-bd"/>
</dbReference>
<dbReference type="Pfam" id="PF01695">
    <property type="entry name" value="IstB_IS21"/>
    <property type="match status" value="1"/>
</dbReference>
<dbReference type="KEGG" id="cle:Clole_2785"/>
<organism evidence="3 4">
    <name type="scientific">Cellulosilyticum lentocellum (strain ATCC 49066 / DSM 5427 / NCIMB 11756 / RHM5)</name>
    <name type="common">Clostridium lentocellum</name>
    <dbReference type="NCBI Taxonomy" id="642492"/>
    <lineage>
        <taxon>Bacteria</taxon>
        <taxon>Bacillati</taxon>
        <taxon>Bacillota</taxon>
        <taxon>Clostridia</taxon>
        <taxon>Lachnospirales</taxon>
        <taxon>Cellulosilyticaceae</taxon>
        <taxon>Cellulosilyticum</taxon>
    </lineage>
</organism>
<gene>
    <name evidence="2" type="ordered locus">Clole_0799</name>
    <name evidence="3" type="ordered locus">Clole_2785</name>
</gene>
<evidence type="ECO:0000313" key="2">
    <source>
        <dbReference type="EMBL" id="ADZ82532.1"/>
    </source>
</evidence>
<dbReference type="EMBL" id="CP002582">
    <property type="protein sequence ID" value="ADZ84484.1"/>
    <property type="molecule type" value="Genomic_DNA"/>
</dbReference>
<protein>
    <submittedName>
        <fullName evidence="3">IstB domain protein ATP-binding protein</fullName>
    </submittedName>
</protein>
<feature type="domain" description="IstB-like ATP-binding" evidence="1">
    <location>
        <begin position="101"/>
        <end position="203"/>
    </location>
</feature>
<keyword evidence="3" id="KW-0067">ATP-binding</keyword>
<dbReference type="PANTHER" id="PTHR30050">
    <property type="entry name" value="CHROMOSOMAL REPLICATION INITIATOR PROTEIN DNAA"/>
    <property type="match status" value="1"/>
</dbReference>
<accession>F2JK69</accession>
<dbReference type="AlphaFoldDB" id="F2JK69"/>